<evidence type="ECO:0000313" key="2">
    <source>
        <dbReference type="Proteomes" id="UP000295649"/>
    </source>
</evidence>
<proteinExistence type="predicted"/>
<dbReference type="Proteomes" id="UP000295649">
    <property type="component" value="Unassembled WGS sequence"/>
</dbReference>
<evidence type="ECO:0000313" key="1">
    <source>
        <dbReference type="EMBL" id="TCV84049.1"/>
    </source>
</evidence>
<sequence>MITFKKIVCGAFFIIGLTGCATFKSLNAEVPLYERVFMYSGTRLDWAALESDNVTIRKFKAEPPGYPLVDLPFSFALDSLFFPLAVSAEIFH</sequence>
<keyword evidence="2" id="KW-1185">Reference proteome</keyword>
<comment type="caution">
    <text evidence="1">The sequence shown here is derived from an EMBL/GenBank/DDBJ whole genome shotgun (WGS) entry which is preliminary data.</text>
</comment>
<dbReference type="Pfam" id="PF07119">
    <property type="entry name" value="DUF1375"/>
    <property type="match status" value="1"/>
</dbReference>
<reference evidence="1 2" key="1">
    <citation type="submission" date="2019-03" db="EMBL/GenBank/DDBJ databases">
        <title>Systems level insights into methane cycling in arid and semi-arid ecosystems.</title>
        <authorList>
            <person name="Kalyuzhnaya M."/>
        </authorList>
    </citation>
    <scope>NUCLEOTIDE SEQUENCE [LARGE SCALE GENOMIC DNA]</scope>
    <source>
        <strain evidence="1 2">S-1</strain>
    </source>
</reference>
<organism evidence="1 2">
    <name type="scientific">Methylomonas methanica</name>
    <dbReference type="NCBI Taxonomy" id="421"/>
    <lineage>
        <taxon>Bacteria</taxon>
        <taxon>Pseudomonadati</taxon>
        <taxon>Pseudomonadota</taxon>
        <taxon>Gammaproteobacteria</taxon>
        <taxon>Methylococcales</taxon>
        <taxon>Methylococcaceae</taxon>
        <taxon>Methylomonas</taxon>
    </lineage>
</organism>
<gene>
    <name evidence="1" type="ORF">EDE11_108181</name>
</gene>
<dbReference type="PROSITE" id="PS51257">
    <property type="entry name" value="PROKAR_LIPOPROTEIN"/>
    <property type="match status" value="1"/>
</dbReference>
<protein>
    <submittedName>
        <fullName evidence="1">Uncharacterized protein YceK</fullName>
    </submittedName>
</protein>
<name>A0ABY2CMZ9_METMH</name>
<accession>A0ABY2CMZ9</accession>
<dbReference type="InterPro" id="IPR010780">
    <property type="entry name" value="DUF1375"/>
</dbReference>
<dbReference type="EMBL" id="SMCN01000008">
    <property type="protein sequence ID" value="TCV84049.1"/>
    <property type="molecule type" value="Genomic_DNA"/>
</dbReference>